<dbReference type="Proteomes" id="UP000007809">
    <property type="component" value="Chromosome"/>
</dbReference>
<feature type="transmembrane region" description="Helical" evidence="2">
    <location>
        <begin position="229"/>
        <end position="251"/>
    </location>
</feature>
<dbReference type="eggNOG" id="COG0697">
    <property type="taxonomic scope" value="Bacteria"/>
</dbReference>
<evidence type="ECO:0000313" key="3">
    <source>
        <dbReference type="EMBL" id="AEA26965.1"/>
    </source>
</evidence>
<dbReference type="RefSeq" id="WP_013676877.1">
    <property type="nucleotide sequence ID" value="NC_015312.1"/>
</dbReference>
<evidence type="ECO:0000313" key="4">
    <source>
        <dbReference type="Proteomes" id="UP000007809"/>
    </source>
</evidence>
<evidence type="ECO:0000256" key="2">
    <source>
        <dbReference type="SAM" id="Phobius"/>
    </source>
</evidence>
<dbReference type="SUPFAM" id="SSF103481">
    <property type="entry name" value="Multidrug resistance efflux transporter EmrE"/>
    <property type="match status" value="1"/>
</dbReference>
<dbReference type="OrthoDB" id="9994638at2"/>
<proteinExistence type="predicted"/>
<keyword evidence="4" id="KW-1185">Reference proteome</keyword>
<feature type="transmembrane region" description="Helical" evidence="2">
    <location>
        <begin position="104"/>
        <end position="122"/>
    </location>
</feature>
<name>F4CJU0_PSEUX</name>
<dbReference type="AlphaFoldDB" id="F4CJU0"/>
<dbReference type="InterPro" id="IPR037185">
    <property type="entry name" value="EmrE-like"/>
</dbReference>
<keyword evidence="2" id="KW-0812">Transmembrane</keyword>
<protein>
    <submittedName>
        <fullName evidence="3">Integral membrane protein</fullName>
    </submittedName>
</protein>
<dbReference type="STRING" id="675635.Psed_4819"/>
<reference evidence="3 4" key="1">
    <citation type="journal article" date="2011" name="J. Bacteriol.">
        <title>Genome sequence of the 1,4-dioxane-degrading Pseudonocardia dioxanivorans strain CB1190.</title>
        <authorList>
            <person name="Sales C.M."/>
            <person name="Mahendra S."/>
            <person name="Grostern A."/>
            <person name="Parales R.E."/>
            <person name="Goodwin L.A."/>
            <person name="Woyke T."/>
            <person name="Nolan M."/>
            <person name="Lapidus A."/>
            <person name="Chertkov O."/>
            <person name="Ovchinnikova G."/>
            <person name="Sczyrba A."/>
            <person name="Alvarez-Cohen L."/>
        </authorList>
    </citation>
    <scope>NUCLEOTIDE SEQUENCE [LARGE SCALE GENOMIC DNA]</scope>
    <source>
        <strain evidence="4">ATCC 55486 / DSM 44775 / JCM 13855 / CB1190</strain>
    </source>
</reference>
<gene>
    <name evidence="3" type="ordered locus">Psed_4819</name>
</gene>
<sequence>MSVIGAVTVAAVAASLIGTAGVAQRRGSISVPPFPAGDPRLIGALARSQWWWIGTGASLAGIALQILALALGPILLVQSVMTTSIVGATLAERFLLHRRSSGETCAGIVLTVAGLSGLLLALDPHAGGAPGPSALTTVGLAAATIAVMVTIAGWARRRALGPRARALGLALGTGLGYGLSAVQLKQVGAQVANGIATPLGHPAIYAAVVLGSLAILLSQHALREGVGVAAVVSVILVVDPVVGLVAGGLWFGDAVTTSPVALVLATVCATVLLVGMVATQSSSDQSAPGACPHGADIDGERPVTAQPEPGGSRDVTPAHAREQVVSAAAQGPGTTRLS</sequence>
<feature type="transmembrane region" description="Helical" evidence="2">
    <location>
        <begin position="166"/>
        <end position="184"/>
    </location>
</feature>
<keyword evidence="2" id="KW-0472">Membrane</keyword>
<feature type="transmembrane region" description="Helical" evidence="2">
    <location>
        <begin position="49"/>
        <end position="76"/>
    </location>
</feature>
<dbReference type="PANTHER" id="PTHR40761">
    <property type="entry name" value="CONSERVED INTEGRAL MEMBRANE ALANINE VALINE AND LEUCINE RICH PROTEIN-RELATED"/>
    <property type="match status" value="1"/>
</dbReference>
<feature type="transmembrane region" description="Helical" evidence="2">
    <location>
        <begin position="134"/>
        <end position="154"/>
    </location>
</feature>
<organism evidence="3 4">
    <name type="scientific">Pseudonocardia dioxanivorans (strain ATCC 55486 / DSM 44775 / JCM 13855 / CB1190)</name>
    <dbReference type="NCBI Taxonomy" id="675635"/>
    <lineage>
        <taxon>Bacteria</taxon>
        <taxon>Bacillati</taxon>
        <taxon>Actinomycetota</taxon>
        <taxon>Actinomycetes</taxon>
        <taxon>Pseudonocardiales</taxon>
        <taxon>Pseudonocardiaceae</taxon>
        <taxon>Pseudonocardia</taxon>
    </lineage>
</organism>
<accession>F4CJU0</accession>
<evidence type="ECO:0000256" key="1">
    <source>
        <dbReference type="SAM" id="MobiDB-lite"/>
    </source>
</evidence>
<feature type="transmembrane region" description="Helical" evidence="2">
    <location>
        <begin position="204"/>
        <end position="222"/>
    </location>
</feature>
<dbReference type="NCBIfam" id="NF038012">
    <property type="entry name" value="DMT_1"/>
    <property type="match status" value="1"/>
</dbReference>
<dbReference type="EMBL" id="CP002593">
    <property type="protein sequence ID" value="AEA26965.1"/>
    <property type="molecule type" value="Genomic_DNA"/>
</dbReference>
<dbReference type="KEGG" id="pdx:Psed_4819"/>
<dbReference type="HOGENOM" id="CLU_821030_0_0_11"/>
<feature type="region of interest" description="Disordered" evidence="1">
    <location>
        <begin position="282"/>
        <end position="338"/>
    </location>
</feature>
<dbReference type="PANTHER" id="PTHR40761:SF1">
    <property type="entry name" value="CONSERVED INTEGRAL MEMBRANE ALANINE VALINE AND LEUCINE RICH PROTEIN-RELATED"/>
    <property type="match status" value="1"/>
</dbReference>
<keyword evidence="2" id="KW-1133">Transmembrane helix</keyword>
<feature type="transmembrane region" description="Helical" evidence="2">
    <location>
        <begin position="257"/>
        <end position="278"/>
    </location>
</feature>